<name>A0ABU1D5K1_9BURK</name>
<dbReference type="PANTHER" id="PTHR43333:SF1">
    <property type="entry name" value="D-ISOMER SPECIFIC 2-HYDROXYACID DEHYDROGENASE NAD-BINDING DOMAIN-CONTAINING PROTEIN"/>
    <property type="match status" value="1"/>
</dbReference>
<feature type="domain" description="D-isomer specific 2-hydroxyacid dehydrogenase NAD-binding" evidence="3">
    <location>
        <begin position="107"/>
        <end position="276"/>
    </location>
</feature>
<dbReference type="RefSeq" id="WP_347286830.1">
    <property type="nucleotide sequence ID" value="NZ_JAUZQE010000011.1"/>
</dbReference>
<dbReference type="SUPFAM" id="SSF51735">
    <property type="entry name" value="NAD(P)-binding Rossmann-fold domains"/>
    <property type="match status" value="1"/>
</dbReference>
<evidence type="ECO:0000256" key="1">
    <source>
        <dbReference type="ARBA" id="ARBA00023002"/>
    </source>
</evidence>
<evidence type="ECO:0000256" key="2">
    <source>
        <dbReference type="ARBA" id="ARBA00023027"/>
    </source>
</evidence>
<dbReference type="InterPro" id="IPR036291">
    <property type="entry name" value="NAD(P)-bd_dom_sf"/>
</dbReference>
<dbReference type="Proteomes" id="UP001232156">
    <property type="component" value="Unassembled WGS sequence"/>
</dbReference>
<dbReference type="InterPro" id="IPR006140">
    <property type="entry name" value="D-isomer_DH_NAD-bd"/>
</dbReference>
<keyword evidence="1" id="KW-0560">Oxidoreductase</keyword>
<dbReference type="PANTHER" id="PTHR43333">
    <property type="entry name" value="2-HACID_DH_C DOMAIN-CONTAINING PROTEIN"/>
    <property type="match status" value="1"/>
</dbReference>
<dbReference type="CDD" id="cd12164">
    <property type="entry name" value="GDH_like_2"/>
    <property type="match status" value="1"/>
</dbReference>
<evidence type="ECO:0000313" key="5">
    <source>
        <dbReference type="Proteomes" id="UP001232156"/>
    </source>
</evidence>
<dbReference type="Pfam" id="PF02826">
    <property type="entry name" value="2-Hacid_dh_C"/>
    <property type="match status" value="1"/>
</dbReference>
<gene>
    <name evidence="4" type="ORF">Q8947_06690</name>
</gene>
<protein>
    <submittedName>
        <fullName evidence="4">Glyoxylate/hydroxypyruvate reductase A</fullName>
    </submittedName>
</protein>
<accession>A0ABU1D5K1</accession>
<sequence>MVRIVVATAAQGSTERWHRALQDALPQHDVRAWQAGDAPVGAQYAVVWSPPDALFQVERELKAVFNLGAGVDGVMALPSLPPQLPVLRLEDAGMAPQMAEYVIHHLAWLSRGLETYAKQQRAAQWAPLPAIRYDEWPVGVMGLGQLGAHVARAVAALGYPVAGWARSPHTLQGVSTYAGDDQLGAFLARTRVLVNLLPLTPQTTGIIDAALLRQLRPEAVVINIARGAHVVDADLLAALDAGHVQAAVLDVFNQEPLPSDHPYWAHPRVRVTPHVAAATLEDDALRQIVERIERLERGEAVSGVVNRATGY</sequence>
<reference evidence="4 5" key="1">
    <citation type="submission" date="2023-08" db="EMBL/GenBank/DDBJ databases">
        <title>Alcaligenaceae gen. nov., a novel taxon isolated from the sludge of Yixing Pesticide Factory.</title>
        <authorList>
            <person name="Ruan L."/>
        </authorList>
    </citation>
    <scope>NUCLEOTIDE SEQUENCE [LARGE SCALE GENOMIC DNA]</scope>
    <source>
        <strain evidence="4 5">LG-2</strain>
    </source>
</reference>
<keyword evidence="2" id="KW-0520">NAD</keyword>
<evidence type="ECO:0000313" key="4">
    <source>
        <dbReference type="EMBL" id="MDR4125670.1"/>
    </source>
</evidence>
<organism evidence="4 5">
    <name type="scientific">Yanghanlia caeni</name>
    <dbReference type="NCBI Taxonomy" id="3064283"/>
    <lineage>
        <taxon>Bacteria</taxon>
        <taxon>Pseudomonadati</taxon>
        <taxon>Pseudomonadota</taxon>
        <taxon>Betaproteobacteria</taxon>
        <taxon>Burkholderiales</taxon>
        <taxon>Alcaligenaceae</taxon>
        <taxon>Yanghanlia</taxon>
    </lineage>
</organism>
<evidence type="ECO:0000259" key="3">
    <source>
        <dbReference type="Pfam" id="PF02826"/>
    </source>
</evidence>
<comment type="caution">
    <text evidence="4">The sequence shown here is derived from an EMBL/GenBank/DDBJ whole genome shotgun (WGS) entry which is preliminary data.</text>
</comment>
<keyword evidence="5" id="KW-1185">Reference proteome</keyword>
<dbReference type="Gene3D" id="3.40.50.720">
    <property type="entry name" value="NAD(P)-binding Rossmann-like Domain"/>
    <property type="match status" value="2"/>
</dbReference>
<dbReference type="EMBL" id="JAUZQE010000011">
    <property type="protein sequence ID" value="MDR4125670.1"/>
    <property type="molecule type" value="Genomic_DNA"/>
</dbReference>
<proteinExistence type="predicted"/>